<protein>
    <recommendedName>
        <fullName evidence="3">Gem-associated protein 4</fullName>
    </recommendedName>
</protein>
<dbReference type="Proteomes" id="UP001152803">
    <property type="component" value="Unassembled WGS sequence"/>
</dbReference>
<dbReference type="EMBL" id="JAFJMO010000014">
    <property type="protein sequence ID" value="KAJ8256411.1"/>
    <property type="molecule type" value="Genomic_DNA"/>
</dbReference>
<name>A0A9Q1HPV7_CONCO</name>
<dbReference type="PANTHER" id="PTHR15571:SF2">
    <property type="entry name" value="GEM-ASSOCIATED PROTEIN 4"/>
    <property type="match status" value="1"/>
</dbReference>
<evidence type="ECO:0008006" key="3">
    <source>
        <dbReference type="Google" id="ProtNLM"/>
    </source>
</evidence>
<comment type="caution">
    <text evidence="1">The sequence shown here is derived from an EMBL/GenBank/DDBJ whole genome shotgun (WGS) entry which is preliminary data.</text>
</comment>
<dbReference type="AlphaFoldDB" id="A0A9Q1HPV7"/>
<gene>
    <name evidence="1" type="ORF">COCON_G00185630</name>
</gene>
<sequence>MESELWLSCEKTAVLQGGFLLAEKLSGAGKLSDLRKEDWATVGHPVRQAVISICGEGRGGSQDQVLWRKRIVCVLWRKLLETEDGKDIDSAWRESPFFSVQNALPQVSRVVLYELIKSTGFSQVYVELLLCFPAAGLCSELARLAEHIVAENTKEDTELLLDVWWDLWKARGGQEHALDQLFASQCGSYATPRSQLSRQATQNVEPGPRQSRTFPCVQSILFSAIEAVNHDALSSDVCRFALSVSLDTFYTSFLLDRADDGSPEEYLQSLSRAVCARRRQQADPEGRDLTEIIREAQRELAATRRPARFRPHGATLMDAVRTVSTICRAWGERGLLKVPESDGPRENVLGLAGSLRRVIGAVEERTATEALTEAERRDVDEMCRTLRDLAESLSVPDLQCDSVDMAHVAVAVIDQRLDRYQDIARVFASELNWALSGNEWINCLKRNKDAFLHKDLVLKLISVLVAKCQMNTDIAQCKLLKEIILDIFSELPLPGKNESLAAVLGSWGNGGLNGTLPLAMSEGFSEELNLSFNSLIQSRAESGLGLAVSAVARVALQDPEATLSRCCHMAVMNLGAEALLAQVLQQLPGLIYPQGSGAEGRSLARGGLLCGCLQEAVQGKLATPQEEGQFLNFLAALMNFKVVASETEEEELSLLPPENVVCSFVLPYLTASSPHSCSLELCLQVLHSALKQGERIGSAHWLMSCSPFPLLAALCQLLNDSYACWEEPVEGSRYVSIESKELLIGALKVIDGLVGREVAAAPGVWSRAVFWLHSKLEGLDWTVYFHLRSILGGHFKNEGPCSLFAVCELSEREWSGLELLQYGQGTGLLAWVECCCMPGLRETMLSSLALDQSCPDQVTMFSKGLLVAVTQTLPWRTPEEWRTLLGALRQLLESGRLYAPYSLEYVDFLPLLDLRPFACELRLSALLLRVFQLLCGASCEGWLPARGWAHAGQLYAAAVRETIASVKGKLPVPPPALPSGASAGQEGLFVLAQLFCHVLHVLVMLPGGAEPLFLCALETLTLYQSLAAAYPASSSSLNRKNTKHFFTTLTANLESADMRAALSQKIAQL</sequence>
<organism evidence="1 2">
    <name type="scientific">Conger conger</name>
    <name type="common">Conger eel</name>
    <name type="synonym">Muraena conger</name>
    <dbReference type="NCBI Taxonomy" id="82655"/>
    <lineage>
        <taxon>Eukaryota</taxon>
        <taxon>Metazoa</taxon>
        <taxon>Chordata</taxon>
        <taxon>Craniata</taxon>
        <taxon>Vertebrata</taxon>
        <taxon>Euteleostomi</taxon>
        <taxon>Actinopterygii</taxon>
        <taxon>Neopterygii</taxon>
        <taxon>Teleostei</taxon>
        <taxon>Anguilliformes</taxon>
        <taxon>Congridae</taxon>
        <taxon>Conger</taxon>
    </lineage>
</organism>
<dbReference type="PANTHER" id="PTHR15571">
    <property type="entry name" value="GEM-ASSOCIATED PROTEIN 4"/>
    <property type="match status" value="1"/>
</dbReference>
<evidence type="ECO:0000313" key="1">
    <source>
        <dbReference type="EMBL" id="KAJ8256411.1"/>
    </source>
</evidence>
<dbReference type="OrthoDB" id="9875414at2759"/>
<dbReference type="GO" id="GO:0006364">
    <property type="term" value="P:rRNA processing"/>
    <property type="evidence" value="ECO:0007669"/>
    <property type="project" value="InterPro"/>
</dbReference>
<dbReference type="GO" id="GO:0000387">
    <property type="term" value="P:spliceosomal snRNP assembly"/>
    <property type="evidence" value="ECO:0007669"/>
    <property type="project" value="InterPro"/>
</dbReference>
<dbReference type="InterPro" id="IPR033265">
    <property type="entry name" value="GEMIN4"/>
</dbReference>
<keyword evidence="2" id="KW-1185">Reference proteome</keyword>
<evidence type="ECO:0000313" key="2">
    <source>
        <dbReference type="Proteomes" id="UP001152803"/>
    </source>
</evidence>
<reference evidence="1" key="1">
    <citation type="journal article" date="2023" name="Science">
        <title>Genome structures resolve the early diversification of teleost fishes.</title>
        <authorList>
            <person name="Parey E."/>
            <person name="Louis A."/>
            <person name="Montfort J."/>
            <person name="Bouchez O."/>
            <person name="Roques C."/>
            <person name="Iampietro C."/>
            <person name="Lluch J."/>
            <person name="Castinel A."/>
            <person name="Donnadieu C."/>
            <person name="Desvignes T."/>
            <person name="Floi Bucao C."/>
            <person name="Jouanno E."/>
            <person name="Wen M."/>
            <person name="Mejri S."/>
            <person name="Dirks R."/>
            <person name="Jansen H."/>
            <person name="Henkel C."/>
            <person name="Chen W.J."/>
            <person name="Zahm M."/>
            <person name="Cabau C."/>
            <person name="Klopp C."/>
            <person name="Thompson A.W."/>
            <person name="Robinson-Rechavi M."/>
            <person name="Braasch I."/>
            <person name="Lecointre G."/>
            <person name="Bobe J."/>
            <person name="Postlethwait J.H."/>
            <person name="Berthelot C."/>
            <person name="Roest Crollius H."/>
            <person name="Guiguen Y."/>
        </authorList>
    </citation>
    <scope>NUCLEOTIDE SEQUENCE</scope>
    <source>
        <strain evidence="1">Concon-B</strain>
    </source>
</reference>
<proteinExistence type="predicted"/>
<dbReference type="GO" id="GO:0032797">
    <property type="term" value="C:SMN complex"/>
    <property type="evidence" value="ECO:0007669"/>
    <property type="project" value="InterPro"/>
</dbReference>
<accession>A0A9Q1HPV7</accession>